<evidence type="ECO:0000256" key="5">
    <source>
        <dbReference type="ARBA" id="ARBA00022517"/>
    </source>
</evidence>
<dbReference type="Proteomes" id="UP000265515">
    <property type="component" value="Unassembled WGS sequence"/>
</dbReference>
<evidence type="ECO:0000313" key="8">
    <source>
        <dbReference type="EMBL" id="GBG85650.1"/>
    </source>
</evidence>
<dbReference type="EMBL" id="BFEA01000528">
    <property type="protein sequence ID" value="GBG85650.1"/>
    <property type="molecule type" value="Genomic_DNA"/>
</dbReference>
<feature type="compositionally biased region" description="Basic residues" evidence="7">
    <location>
        <begin position="56"/>
        <end position="73"/>
    </location>
</feature>
<feature type="compositionally biased region" description="Basic and acidic residues" evidence="7">
    <location>
        <begin position="10"/>
        <end position="19"/>
    </location>
</feature>
<dbReference type="Gramene" id="GBG85650">
    <property type="protein sequence ID" value="GBG85650"/>
    <property type="gene ID" value="CBR_g40380"/>
</dbReference>
<dbReference type="GO" id="GO:0005634">
    <property type="term" value="C:nucleus"/>
    <property type="evidence" value="ECO:0007669"/>
    <property type="project" value="UniProtKB-SubCell"/>
</dbReference>
<dbReference type="Pfam" id="PF09135">
    <property type="entry name" value="Alb1"/>
    <property type="match status" value="1"/>
</dbReference>
<reference evidence="8 9" key="1">
    <citation type="journal article" date="2018" name="Cell">
        <title>The Chara Genome: Secondary Complexity and Implications for Plant Terrestrialization.</title>
        <authorList>
            <person name="Nishiyama T."/>
            <person name="Sakayama H."/>
            <person name="Vries J.D."/>
            <person name="Buschmann H."/>
            <person name="Saint-Marcoux D."/>
            <person name="Ullrich K.K."/>
            <person name="Haas F.B."/>
            <person name="Vanderstraeten L."/>
            <person name="Becker D."/>
            <person name="Lang D."/>
            <person name="Vosolsobe S."/>
            <person name="Rombauts S."/>
            <person name="Wilhelmsson P.K.I."/>
            <person name="Janitza P."/>
            <person name="Kern R."/>
            <person name="Heyl A."/>
            <person name="Rumpler F."/>
            <person name="Villalobos L.I.A.C."/>
            <person name="Clay J.M."/>
            <person name="Skokan R."/>
            <person name="Toyoda A."/>
            <person name="Suzuki Y."/>
            <person name="Kagoshima H."/>
            <person name="Schijlen E."/>
            <person name="Tajeshwar N."/>
            <person name="Catarino B."/>
            <person name="Hetherington A.J."/>
            <person name="Saltykova A."/>
            <person name="Bonnot C."/>
            <person name="Breuninger H."/>
            <person name="Symeonidi A."/>
            <person name="Radhakrishnan G.V."/>
            <person name="Van Nieuwerburgh F."/>
            <person name="Deforce D."/>
            <person name="Chang C."/>
            <person name="Karol K.G."/>
            <person name="Hedrich R."/>
            <person name="Ulvskov P."/>
            <person name="Glockner G."/>
            <person name="Delwiche C.F."/>
            <person name="Petrasek J."/>
            <person name="Van de Peer Y."/>
            <person name="Friml J."/>
            <person name="Beilby M."/>
            <person name="Dolan L."/>
            <person name="Kohara Y."/>
            <person name="Sugano S."/>
            <person name="Fujiyama A."/>
            <person name="Delaux P.-M."/>
            <person name="Quint M."/>
            <person name="TheiBen G."/>
            <person name="Hagemann M."/>
            <person name="Harholt J."/>
            <person name="Dunand C."/>
            <person name="Zachgo S."/>
            <person name="Langdale J."/>
            <person name="Maumus F."/>
            <person name="Straeten D.V.D."/>
            <person name="Gould S.B."/>
            <person name="Rensing S.A."/>
        </authorList>
    </citation>
    <scope>NUCLEOTIDE SEQUENCE [LARGE SCALE GENOMIC DNA]</scope>
    <source>
        <strain evidence="8 9">S276</strain>
    </source>
</reference>
<dbReference type="OrthoDB" id="1930685at2759"/>
<evidence type="ECO:0000256" key="1">
    <source>
        <dbReference type="ARBA" id="ARBA00004123"/>
    </source>
</evidence>
<dbReference type="OMA" id="VQMKRTK"/>
<feature type="region of interest" description="Disordered" evidence="7">
    <location>
        <begin position="50"/>
        <end position="75"/>
    </location>
</feature>
<evidence type="ECO:0000313" key="9">
    <source>
        <dbReference type="Proteomes" id="UP000265515"/>
    </source>
</evidence>
<evidence type="ECO:0000256" key="7">
    <source>
        <dbReference type="SAM" id="MobiDB-lite"/>
    </source>
</evidence>
<organism evidence="8 9">
    <name type="scientific">Chara braunii</name>
    <name type="common">Braun's stonewort</name>
    <dbReference type="NCBI Taxonomy" id="69332"/>
    <lineage>
        <taxon>Eukaryota</taxon>
        <taxon>Viridiplantae</taxon>
        <taxon>Streptophyta</taxon>
        <taxon>Charophyceae</taxon>
        <taxon>Charales</taxon>
        <taxon>Characeae</taxon>
        <taxon>Chara</taxon>
    </lineage>
</organism>
<gene>
    <name evidence="8" type="ORF">CBR_g40380</name>
</gene>
<keyword evidence="6" id="KW-0539">Nucleus</keyword>
<protein>
    <submittedName>
        <fullName evidence="8">Uncharacterized protein</fullName>
    </submittedName>
</protein>
<evidence type="ECO:0000256" key="4">
    <source>
        <dbReference type="ARBA" id="ARBA00022490"/>
    </source>
</evidence>
<sequence>MGKRQRKKDKNMMEVDGDKSTAASSKAPSSAVMDTSEVVVDALGQTAKVGGVQKGQVKKMKGKKMGQVRKRVTVRKEKAMEKALSIMERTEAKTQKFKAKVERVKTLKTLY</sequence>
<evidence type="ECO:0000256" key="6">
    <source>
        <dbReference type="ARBA" id="ARBA00023242"/>
    </source>
</evidence>
<keyword evidence="4" id="KW-0963">Cytoplasm</keyword>
<comment type="caution">
    <text evidence="8">The sequence shown here is derived from an EMBL/GenBank/DDBJ whole genome shotgun (WGS) entry which is preliminary data.</text>
</comment>
<feature type="compositionally biased region" description="Low complexity" evidence="7">
    <location>
        <begin position="20"/>
        <end position="31"/>
    </location>
</feature>
<keyword evidence="3" id="KW-0813">Transport</keyword>
<evidence type="ECO:0000256" key="2">
    <source>
        <dbReference type="ARBA" id="ARBA00004496"/>
    </source>
</evidence>
<dbReference type="GO" id="GO:0042254">
    <property type="term" value="P:ribosome biogenesis"/>
    <property type="evidence" value="ECO:0007669"/>
    <property type="project" value="UniProtKB-KW"/>
</dbReference>
<evidence type="ECO:0000256" key="3">
    <source>
        <dbReference type="ARBA" id="ARBA00022448"/>
    </source>
</evidence>
<dbReference type="GO" id="GO:0005737">
    <property type="term" value="C:cytoplasm"/>
    <property type="evidence" value="ECO:0007669"/>
    <property type="project" value="UniProtKB-SubCell"/>
</dbReference>
<dbReference type="AlphaFoldDB" id="A0A388LTL2"/>
<accession>A0A388LTL2</accession>
<keyword evidence="9" id="KW-1185">Reference proteome</keyword>
<proteinExistence type="predicted"/>
<feature type="region of interest" description="Disordered" evidence="7">
    <location>
        <begin position="1"/>
        <end position="33"/>
    </location>
</feature>
<name>A0A388LTL2_CHABU</name>
<comment type="subcellular location">
    <subcellularLocation>
        <location evidence="2">Cytoplasm</location>
    </subcellularLocation>
    <subcellularLocation>
        <location evidence="1">Nucleus</location>
    </subcellularLocation>
</comment>
<dbReference type="InterPro" id="IPR022784">
    <property type="entry name" value="Ribosome_bgen_Alb1"/>
</dbReference>
<keyword evidence="5" id="KW-0690">Ribosome biogenesis</keyword>